<keyword evidence="1" id="KW-1017">Isopeptide bond</keyword>
<dbReference type="PANTHER" id="PTHR13483:SF11">
    <property type="entry name" value="ZINC FINGER HIT DOMAIN-CONTAINING PROTEIN 3"/>
    <property type="match status" value="1"/>
</dbReference>
<feature type="region of interest" description="Disordered" evidence="14">
    <location>
        <begin position="209"/>
        <end position="230"/>
    </location>
</feature>
<dbReference type="GO" id="GO:0048254">
    <property type="term" value="P:snoRNA localization"/>
    <property type="evidence" value="ECO:0007669"/>
    <property type="project" value="TreeGrafter"/>
</dbReference>
<dbReference type="GO" id="GO:0070761">
    <property type="term" value="C:pre-snoRNP complex"/>
    <property type="evidence" value="ECO:0007669"/>
    <property type="project" value="TreeGrafter"/>
</dbReference>
<dbReference type="EMBL" id="KI912114">
    <property type="protein sequence ID" value="ETS79223.1"/>
    <property type="molecule type" value="Genomic_DNA"/>
</dbReference>
<dbReference type="GO" id="GO:0000463">
    <property type="term" value="P:maturation of LSU-rRNA from tricistronic rRNA transcript (SSU-rRNA, 5.8S rRNA, LSU-rRNA)"/>
    <property type="evidence" value="ECO:0007669"/>
    <property type="project" value="TreeGrafter"/>
</dbReference>
<evidence type="ECO:0000256" key="1">
    <source>
        <dbReference type="ARBA" id="ARBA00022499"/>
    </source>
</evidence>
<evidence type="ECO:0000256" key="8">
    <source>
        <dbReference type="ARBA" id="ARBA00049598"/>
    </source>
</evidence>
<proteinExistence type="inferred from homology"/>
<feature type="compositionally biased region" description="Basic residues" evidence="14">
    <location>
        <begin position="104"/>
        <end position="114"/>
    </location>
</feature>
<evidence type="ECO:0000256" key="2">
    <source>
        <dbReference type="ARBA" id="ARBA00022517"/>
    </source>
</evidence>
<dbReference type="OrthoDB" id="272357at2759"/>
<feature type="region of interest" description="Disordered" evidence="14">
    <location>
        <begin position="340"/>
        <end position="433"/>
    </location>
</feature>
<dbReference type="eggNOG" id="KOG2858">
    <property type="taxonomic scope" value="Eukaryota"/>
</dbReference>
<keyword evidence="2" id="KW-0690">Ribosome biogenesis</keyword>
<dbReference type="Pfam" id="PF04438">
    <property type="entry name" value="zf-HIT"/>
    <property type="match status" value="1"/>
</dbReference>
<dbReference type="GO" id="GO:0008270">
    <property type="term" value="F:zinc ion binding"/>
    <property type="evidence" value="ECO:0007669"/>
    <property type="project" value="UniProtKB-UniRule"/>
</dbReference>
<evidence type="ECO:0000256" key="11">
    <source>
        <dbReference type="ARBA" id="ARBA00068630"/>
    </source>
</evidence>
<dbReference type="Gene3D" id="3.30.60.190">
    <property type="match status" value="1"/>
</dbReference>
<evidence type="ECO:0000256" key="9">
    <source>
        <dbReference type="ARBA" id="ARBA00049654"/>
    </source>
</evidence>
<evidence type="ECO:0000313" key="17">
    <source>
        <dbReference type="Proteomes" id="UP000030651"/>
    </source>
</evidence>
<dbReference type="GeneID" id="19274089"/>
<keyword evidence="5 13" id="KW-0863">Zinc-finger</keyword>
<dbReference type="CDD" id="cd23023">
    <property type="entry name" value="zf-HIT_BCD1"/>
    <property type="match status" value="1"/>
</dbReference>
<dbReference type="FunFam" id="3.30.60.190:FF:000001">
    <property type="entry name" value="box C/D snoRNA protein 1"/>
    <property type="match status" value="1"/>
</dbReference>
<dbReference type="RefSeq" id="XP_007835848.1">
    <property type="nucleotide sequence ID" value="XM_007837657.1"/>
</dbReference>
<keyword evidence="17" id="KW-1185">Reference proteome</keyword>
<evidence type="ECO:0000259" key="15">
    <source>
        <dbReference type="PROSITE" id="PS51083"/>
    </source>
</evidence>
<feature type="region of interest" description="Disordered" evidence="14">
    <location>
        <begin position="255"/>
        <end position="274"/>
    </location>
</feature>
<reference evidence="17" key="1">
    <citation type="journal article" date="2015" name="BMC Genomics">
        <title>Genomic and transcriptomic analysis of the endophytic fungus Pestalotiopsis fici reveals its lifestyle and high potential for synthesis of natural products.</title>
        <authorList>
            <person name="Wang X."/>
            <person name="Zhang X."/>
            <person name="Liu L."/>
            <person name="Xiang M."/>
            <person name="Wang W."/>
            <person name="Sun X."/>
            <person name="Che Y."/>
            <person name="Guo L."/>
            <person name="Liu G."/>
            <person name="Guo L."/>
            <person name="Wang C."/>
            <person name="Yin W.B."/>
            <person name="Stadler M."/>
            <person name="Zhang X."/>
            <person name="Liu X."/>
        </authorList>
    </citation>
    <scope>NUCLEOTIDE SEQUENCE [LARGE SCALE GENOMIC DNA]</scope>
    <source>
        <strain evidence="17">W106-1 / CGMCC3.15140</strain>
    </source>
</reference>
<dbReference type="GO" id="GO:0005634">
    <property type="term" value="C:nucleus"/>
    <property type="evidence" value="ECO:0007669"/>
    <property type="project" value="TreeGrafter"/>
</dbReference>
<evidence type="ECO:0000256" key="14">
    <source>
        <dbReference type="SAM" id="MobiDB-lite"/>
    </source>
</evidence>
<gene>
    <name evidence="16" type="ORF">PFICI_09076</name>
</gene>
<accession>W3WZD7</accession>
<evidence type="ECO:0000313" key="16">
    <source>
        <dbReference type="EMBL" id="ETS79223.1"/>
    </source>
</evidence>
<feature type="region of interest" description="Disordered" evidence="14">
    <location>
        <begin position="91"/>
        <end position="122"/>
    </location>
</feature>
<keyword evidence="6" id="KW-0862">Zinc</keyword>
<evidence type="ECO:0000256" key="12">
    <source>
        <dbReference type="ARBA" id="ARBA00077531"/>
    </source>
</evidence>
<comment type="subunit">
    <text evidence="10">Interacts with FBL, SNU13, NOP58, NUFIP1, RUVBL1, RUVBL2 and TAF9. Interacts (via HIT-type zinc finger) with the RUVBL1/RUVBL2 complex in the presence of ADP.</text>
</comment>
<dbReference type="InterPro" id="IPR007529">
    <property type="entry name" value="Znf_HIT"/>
</dbReference>
<evidence type="ECO:0000256" key="7">
    <source>
        <dbReference type="ARBA" id="ARBA00022843"/>
    </source>
</evidence>
<dbReference type="HOGENOM" id="CLU_025524_5_0_1"/>
<evidence type="ECO:0000256" key="13">
    <source>
        <dbReference type="PROSITE-ProRule" id="PRU00453"/>
    </source>
</evidence>
<feature type="compositionally biased region" description="Low complexity" evidence="14">
    <location>
        <begin position="417"/>
        <end position="427"/>
    </location>
</feature>
<evidence type="ECO:0000256" key="10">
    <source>
        <dbReference type="ARBA" id="ARBA00061949"/>
    </source>
</evidence>
<sequence>MSSDPLLTSLCGICHMREPKYKCPRCQAKTCSLACVKKHKNWSSCSGERDPTVFVPASQLRTDRGIDHDYNYLHKLERKVEQVEKIFTEERGILPQKTQDSRPNKRARVHKGQSRGRTTLGEGLRPWARASISRLKKLSINVEQMPYGMSRQRENKTSYNQKLRVINWQVEWLLLDPEHGVTRYLSKTPETTPLFAAFGECQWHLLSREEKDSEKREQKARLRDQQGDKQQALVQHLQNLELGTWSEATNLGQNTATGQWNTAPHPVNTRTKEEGIKHEKEKYKFFLGNPRDPAREAKSLVPLAATDTLEVVLRGQTVVEFPQLYVLLATSSLHDGFILKTPKKDEPKPNNKKRKNGALVAYGSDSESGSDSDQELEPGSKEEGEVREDDDNGAEFDFENEEQRQQFLEAYHANAADDTTSSSGSGSSDEDME</sequence>
<dbReference type="SUPFAM" id="SSF144232">
    <property type="entry name" value="HIT/MYND zinc finger-like"/>
    <property type="match status" value="1"/>
</dbReference>
<dbReference type="STRING" id="1229662.W3WZD7"/>
<dbReference type="KEGG" id="pfy:PFICI_09076"/>
<evidence type="ECO:0000256" key="4">
    <source>
        <dbReference type="ARBA" id="ARBA00022723"/>
    </source>
</evidence>
<name>W3WZD7_PESFW</name>
<dbReference type="AlphaFoldDB" id="W3WZD7"/>
<dbReference type="PROSITE" id="PS51083">
    <property type="entry name" value="ZF_HIT"/>
    <property type="match status" value="1"/>
</dbReference>
<dbReference type="PANTHER" id="PTHR13483">
    <property type="entry name" value="BOX C_D SNORNA PROTEIN 1-RELATED"/>
    <property type="match status" value="1"/>
</dbReference>
<feature type="domain" description="HIT-type" evidence="15">
    <location>
        <begin position="11"/>
        <end position="45"/>
    </location>
</feature>
<dbReference type="InterPro" id="IPR057721">
    <property type="entry name" value="BCD1_alpha/beta"/>
</dbReference>
<keyword evidence="4" id="KW-0479">Metal-binding</keyword>
<evidence type="ECO:0000256" key="3">
    <source>
        <dbReference type="ARBA" id="ARBA00022553"/>
    </source>
</evidence>
<dbReference type="Proteomes" id="UP000030651">
    <property type="component" value="Unassembled WGS sequence"/>
</dbReference>
<feature type="compositionally biased region" description="Acidic residues" evidence="14">
    <location>
        <begin position="385"/>
        <end position="400"/>
    </location>
</feature>
<organism evidence="16 17">
    <name type="scientific">Pestalotiopsis fici (strain W106-1 / CGMCC3.15140)</name>
    <dbReference type="NCBI Taxonomy" id="1229662"/>
    <lineage>
        <taxon>Eukaryota</taxon>
        <taxon>Fungi</taxon>
        <taxon>Dikarya</taxon>
        <taxon>Ascomycota</taxon>
        <taxon>Pezizomycotina</taxon>
        <taxon>Sordariomycetes</taxon>
        <taxon>Xylariomycetidae</taxon>
        <taxon>Amphisphaeriales</taxon>
        <taxon>Sporocadaceae</taxon>
        <taxon>Pestalotiopsis</taxon>
    </lineage>
</organism>
<comment type="function">
    <text evidence="8">Required for box C/D snoRNAs accumulation involved in snoRNA processing, snoRNA transport to the nucleolus and ribosome biogenesis.</text>
</comment>
<keyword evidence="7" id="KW-0832">Ubl conjugation</keyword>
<evidence type="ECO:0000256" key="5">
    <source>
        <dbReference type="ARBA" id="ARBA00022771"/>
    </source>
</evidence>
<comment type="similarity">
    <text evidence="9">Belongs to the BCD1 family.</text>
</comment>
<dbReference type="OMA" id="HKRLAWT"/>
<protein>
    <recommendedName>
        <fullName evidence="11">Box C/D snoRNA protein 1</fullName>
    </recommendedName>
    <alternativeName>
        <fullName evidence="12">Zinc finger HIT domain-containing protein 6</fullName>
    </alternativeName>
</protein>
<dbReference type="GO" id="GO:0000492">
    <property type="term" value="P:box C/D snoRNP assembly"/>
    <property type="evidence" value="ECO:0007669"/>
    <property type="project" value="TreeGrafter"/>
</dbReference>
<dbReference type="InParanoid" id="W3WZD7"/>
<feature type="compositionally biased region" description="Basic and acidic residues" evidence="14">
    <location>
        <begin position="209"/>
        <end position="227"/>
    </location>
</feature>
<keyword evidence="3" id="KW-0597">Phosphoprotein</keyword>
<dbReference type="Pfam" id="PF25790">
    <property type="entry name" value="BCD1"/>
    <property type="match status" value="1"/>
</dbReference>
<evidence type="ECO:0000256" key="6">
    <source>
        <dbReference type="ARBA" id="ARBA00022833"/>
    </source>
</evidence>
<dbReference type="InterPro" id="IPR051639">
    <property type="entry name" value="BCD1"/>
</dbReference>
<dbReference type="FunCoup" id="W3WZD7">
    <property type="interactions" value="116"/>
</dbReference>